<dbReference type="Proteomes" id="UP000238701">
    <property type="component" value="Unassembled WGS sequence"/>
</dbReference>
<dbReference type="GO" id="GO:0005525">
    <property type="term" value="F:GTP binding"/>
    <property type="evidence" value="ECO:0007669"/>
    <property type="project" value="UniProtKB-KW"/>
</dbReference>
<evidence type="ECO:0000256" key="3">
    <source>
        <dbReference type="ARBA" id="ARBA00022741"/>
    </source>
</evidence>
<accession>A0A2U3LAL8</accession>
<sequence length="228" mass="24273">MILIPVKNSATAKQRLAGALDQPSRTRLAQAMLHDVLAALHVWKSRPQVALVTGDPYAAELAQHYHFEVIPDPENPGETGAIEMATRVSLELGAASTLVIPADIPLVEAWELEEIMKHAPVEGSVLVPAADGRGTNAAFRRPANLFPLRFGNDSFQPHHRAAQATGKPCVVLNLPGIAVDVDNPADLQQLISLPGETRAQRLAREYARVGTGHGGTGAPPVQPRNGAV</sequence>
<proteinExistence type="inferred from homology"/>
<dbReference type="SUPFAM" id="SSF53448">
    <property type="entry name" value="Nucleotide-diphospho-sugar transferases"/>
    <property type="match status" value="1"/>
</dbReference>
<keyword evidence="1" id="KW-0808">Transferase</keyword>
<evidence type="ECO:0000256" key="2">
    <source>
        <dbReference type="ARBA" id="ARBA00022695"/>
    </source>
</evidence>
<dbReference type="GO" id="GO:0043814">
    <property type="term" value="F:phospholactate guanylyltransferase activity"/>
    <property type="evidence" value="ECO:0007669"/>
    <property type="project" value="InterPro"/>
</dbReference>
<reference evidence="7" key="1">
    <citation type="submission" date="2018-02" db="EMBL/GenBank/DDBJ databases">
        <authorList>
            <person name="Hausmann B."/>
        </authorList>
    </citation>
    <scope>NUCLEOTIDE SEQUENCE [LARGE SCALE GENOMIC DNA]</scope>
    <source>
        <strain evidence="7">Peat soil MAG SbA1</strain>
    </source>
</reference>
<feature type="region of interest" description="Disordered" evidence="5">
    <location>
        <begin position="209"/>
        <end position="228"/>
    </location>
</feature>
<dbReference type="InterPro" id="IPR002835">
    <property type="entry name" value="CofC"/>
</dbReference>
<keyword evidence="4" id="KW-0342">GTP-binding</keyword>
<dbReference type="HAMAP" id="MF_02114">
    <property type="entry name" value="CofC"/>
    <property type="match status" value="1"/>
</dbReference>
<dbReference type="AlphaFoldDB" id="A0A2U3LAL8"/>
<gene>
    <name evidence="6" type="ORF">SBA1_90006</name>
</gene>
<evidence type="ECO:0000256" key="4">
    <source>
        <dbReference type="ARBA" id="ARBA00023134"/>
    </source>
</evidence>
<keyword evidence="2" id="KW-0548">Nucleotidyltransferase</keyword>
<dbReference type="InterPro" id="IPR029044">
    <property type="entry name" value="Nucleotide-diphossugar_trans"/>
</dbReference>
<evidence type="ECO:0008006" key="8">
    <source>
        <dbReference type="Google" id="ProtNLM"/>
    </source>
</evidence>
<evidence type="ECO:0000256" key="1">
    <source>
        <dbReference type="ARBA" id="ARBA00022679"/>
    </source>
</evidence>
<name>A0A2U3LAL8_9BACT</name>
<dbReference type="Gene3D" id="3.90.550.10">
    <property type="entry name" value="Spore Coat Polysaccharide Biosynthesis Protein SpsA, Chain A"/>
    <property type="match status" value="1"/>
</dbReference>
<dbReference type="NCBIfam" id="TIGR03552">
    <property type="entry name" value="F420_cofC"/>
    <property type="match status" value="1"/>
</dbReference>
<dbReference type="PANTHER" id="PTHR40392">
    <property type="entry name" value="2-PHOSPHO-L-LACTATE GUANYLYLTRANSFERASE"/>
    <property type="match status" value="1"/>
</dbReference>
<dbReference type="PANTHER" id="PTHR40392:SF1">
    <property type="entry name" value="2-PHOSPHO-L-LACTATE GUANYLYLTRANSFERASE"/>
    <property type="match status" value="1"/>
</dbReference>
<dbReference type="EMBL" id="OMOD01000188">
    <property type="protein sequence ID" value="SPF48870.1"/>
    <property type="molecule type" value="Genomic_DNA"/>
</dbReference>
<evidence type="ECO:0000313" key="6">
    <source>
        <dbReference type="EMBL" id="SPF48870.1"/>
    </source>
</evidence>
<keyword evidence="3" id="KW-0547">Nucleotide-binding</keyword>
<dbReference type="Pfam" id="PF01983">
    <property type="entry name" value="CofC"/>
    <property type="match status" value="1"/>
</dbReference>
<evidence type="ECO:0000313" key="7">
    <source>
        <dbReference type="Proteomes" id="UP000238701"/>
    </source>
</evidence>
<protein>
    <recommendedName>
        <fullName evidence="8">2-phospho-L-lactate guanylyltransferase</fullName>
    </recommendedName>
</protein>
<evidence type="ECO:0000256" key="5">
    <source>
        <dbReference type="SAM" id="MobiDB-lite"/>
    </source>
</evidence>
<organism evidence="6 7">
    <name type="scientific">Candidatus Sulfotelmatobacter kueseliae</name>
    <dbReference type="NCBI Taxonomy" id="2042962"/>
    <lineage>
        <taxon>Bacteria</taxon>
        <taxon>Pseudomonadati</taxon>
        <taxon>Acidobacteriota</taxon>
        <taxon>Terriglobia</taxon>
        <taxon>Terriglobales</taxon>
        <taxon>Candidatus Korobacteraceae</taxon>
        <taxon>Candidatus Sulfotelmatobacter</taxon>
    </lineage>
</organism>